<comment type="caution">
    <text evidence="2">The sequence shown here is derived from an EMBL/GenBank/DDBJ whole genome shotgun (WGS) entry which is preliminary data.</text>
</comment>
<sequence>MEVFLEIVFGRLITQYLGLNTRYFFFKIFNKKILKENLRNAQTDELNSLGQGFYNSFIGLFVFCLLVIGIVYVLDFFGII</sequence>
<keyword evidence="1" id="KW-0472">Membrane</keyword>
<gene>
    <name evidence="2" type="ORF">SDC9_200017</name>
</gene>
<accession>A0A645IMR9</accession>
<keyword evidence="1" id="KW-1133">Transmembrane helix</keyword>
<dbReference type="EMBL" id="VSSQ01118390">
    <property type="protein sequence ID" value="MPN52356.1"/>
    <property type="molecule type" value="Genomic_DNA"/>
</dbReference>
<dbReference type="AlphaFoldDB" id="A0A645IMR9"/>
<evidence type="ECO:0008006" key="3">
    <source>
        <dbReference type="Google" id="ProtNLM"/>
    </source>
</evidence>
<reference evidence="2" key="1">
    <citation type="submission" date="2019-08" db="EMBL/GenBank/DDBJ databases">
        <authorList>
            <person name="Kucharzyk K."/>
            <person name="Murdoch R.W."/>
            <person name="Higgins S."/>
            <person name="Loffler F."/>
        </authorList>
    </citation>
    <scope>NUCLEOTIDE SEQUENCE</scope>
</reference>
<feature type="transmembrane region" description="Helical" evidence="1">
    <location>
        <begin position="53"/>
        <end position="74"/>
    </location>
</feature>
<evidence type="ECO:0000313" key="2">
    <source>
        <dbReference type="EMBL" id="MPN52356.1"/>
    </source>
</evidence>
<organism evidence="2">
    <name type="scientific">bioreactor metagenome</name>
    <dbReference type="NCBI Taxonomy" id="1076179"/>
    <lineage>
        <taxon>unclassified sequences</taxon>
        <taxon>metagenomes</taxon>
        <taxon>ecological metagenomes</taxon>
    </lineage>
</organism>
<proteinExistence type="predicted"/>
<protein>
    <recommendedName>
        <fullName evidence="3">DUF3899 domain-containing protein</fullName>
    </recommendedName>
</protein>
<name>A0A645IMR9_9ZZZZ</name>
<evidence type="ECO:0000256" key="1">
    <source>
        <dbReference type="SAM" id="Phobius"/>
    </source>
</evidence>
<keyword evidence="1" id="KW-0812">Transmembrane</keyword>